<gene>
    <name evidence="1" type="ORF">PCAMFM013_S006g000066</name>
</gene>
<dbReference type="Proteomes" id="UP000053732">
    <property type="component" value="Unassembled WGS sequence"/>
</dbReference>
<name>A0A0G4P5C6_PENC3</name>
<accession>A0A0G4P5C6</accession>
<sequence>MFLGEVANGCLVSGFPLVVPQGDSQYQHMGLSSQSTYFRRGLQQIQPRPLASNRDELYRLISGQCANNKTYGYDQSPGRSLAQFEQLKLVATLRRDYDIEQVDVRKEWAF</sequence>
<protein>
    <submittedName>
        <fullName evidence="1">Str. FM013</fullName>
    </submittedName>
</protein>
<reference evidence="1 2" key="1">
    <citation type="journal article" date="2014" name="Nat. Commun.">
        <title>Multiple recent horizontal transfers of a large genomic region in cheese making fungi.</title>
        <authorList>
            <person name="Cheeseman K."/>
            <person name="Ropars J."/>
            <person name="Renault P."/>
            <person name="Dupont J."/>
            <person name="Gouzy J."/>
            <person name="Branca A."/>
            <person name="Abraham A.L."/>
            <person name="Ceppi M."/>
            <person name="Conseiller E."/>
            <person name="Debuchy R."/>
            <person name="Malagnac F."/>
            <person name="Goarin A."/>
            <person name="Silar P."/>
            <person name="Lacoste S."/>
            <person name="Sallet E."/>
            <person name="Bensimon A."/>
            <person name="Giraud T."/>
            <person name="Brygoo Y."/>
        </authorList>
    </citation>
    <scope>NUCLEOTIDE SEQUENCE [LARGE SCALE GENOMIC DNA]</scope>
    <source>
        <strain evidence="2">FM 013</strain>
    </source>
</reference>
<keyword evidence="2" id="KW-1185">Reference proteome</keyword>
<proteinExistence type="predicted"/>
<dbReference type="AlphaFoldDB" id="A0A0G4P5C6"/>
<dbReference type="EMBL" id="HG793139">
    <property type="protein sequence ID" value="CRL21526.1"/>
    <property type="molecule type" value="Genomic_DNA"/>
</dbReference>
<evidence type="ECO:0000313" key="1">
    <source>
        <dbReference type="EMBL" id="CRL21526.1"/>
    </source>
</evidence>
<organism evidence="1 2">
    <name type="scientific">Penicillium camemberti (strain FM 013)</name>
    <dbReference type="NCBI Taxonomy" id="1429867"/>
    <lineage>
        <taxon>Eukaryota</taxon>
        <taxon>Fungi</taxon>
        <taxon>Dikarya</taxon>
        <taxon>Ascomycota</taxon>
        <taxon>Pezizomycotina</taxon>
        <taxon>Eurotiomycetes</taxon>
        <taxon>Eurotiomycetidae</taxon>
        <taxon>Eurotiales</taxon>
        <taxon>Aspergillaceae</taxon>
        <taxon>Penicillium</taxon>
    </lineage>
</organism>
<evidence type="ECO:0000313" key="2">
    <source>
        <dbReference type="Proteomes" id="UP000053732"/>
    </source>
</evidence>